<evidence type="ECO:0000256" key="5">
    <source>
        <dbReference type="ARBA" id="ARBA00022970"/>
    </source>
</evidence>
<accession>A0A6J7ES24</accession>
<keyword evidence="3" id="KW-1003">Cell membrane</keyword>
<evidence type="ECO:0000256" key="9">
    <source>
        <dbReference type="SAM" id="Phobius"/>
    </source>
</evidence>
<evidence type="ECO:0000256" key="6">
    <source>
        <dbReference type="ARBA" id="ARBA00022989"/>
    </source>
</evidence>
<sequence>MGHLLQYILNGLARGSIYSLIALGLVVIYRGTGHLNFAQGEMALFATFGAWWINDHGFPLWISILLAALGAFVGGGLIEYSLIRPAAKKSPFAVVVITIGLFQAFNSLSGLLFKGAATGLPFGTLFPDAPSDFFRLPGGVIWRYENIGVLVTVVIITVLLFVLFQKTKIGLAMRMVANNADSAKLAGVPTNKVLMLSWALSAAIGTIGGCLVAGINANVSLGTMFGVFLLASAAATLGGLDSPIGAVVGGLSLGVVESLVTNYPNDWWGSTYIGADTAIAVAFVIILVVLLVKPSGLFGSTRVERV</sequence>
<dbReference type="InterPro" id="IPR001851">
    <property type="entry name" value="ABC_transp_permease"/>
</dbReference>
<reference evidence="10" key="1">
    <citation type="submission" date="2020-05" db="EMBL/GenBank/DDBJ databases">
        <authorList>
            <person name="Chiriac C."/>
            <person name="Salcher M."/>
            <person name="Ghai R."/>
            <person name="Kavagutti S V."/>
        </authorList>
    </citation>
    <scope>NUCLEOTIDE SEQUENCE</scope>
</reference>
<keyword evidence="6 9" id="KW-1133">Transmembrane helix</keyword>
<keyword evidence="5" id="KW-0029">Amino-acid transport</keyword>
<evidence type="ECO:0000313" key="10">
    <source>
        <dbReference type="EMBL" id="CAB4885081.1"/>
    </source>
</evidence>
<evidence type="ECO:0000256" key="1">
    <source>
        <dbReference type="ARBA" id="ARBA00004651"/>
    </source>
</evidence>
<evidence type="ECO:0000256" key="3">
    <source>
        <dbReference type="ARBA" id="ARBA00022475"/>
    </source>
</evidence>
<dbReference type="AlphaFoldDB" id="A0A6J7ES24"/>
<keyword evidence="2" id="KW-0813">Transport</keyword>
<dbReference type="GO" id="GO:0006865">
    <property type="term" value="P:amino acid transport"/>
    <property type="evidence" value="ECO:0007669"/>
    <property type="project" value="UniProtKB-KW"/>
</dbReference>
<dbReference type="PANTHER" id="PTHR11795:SF451">
    <property type="entry name" value="ABC TRANSPORTER PERMEASE PROTEIN"/>
    <property type="match status" value="1"/>
</dbReference>
<dbReference type="PANTHER" id="PTHR11795">
    <property type="entry name" value="BRANCHED-CHAIN AMINO ACID TRANSPORT SYSTEM PERMEASE PROTEIN LIVH"/>
    <property type="match status" value="1"/>
</dbReference>
<evidence type="ECO:0000256" key="2">
    <source>
        <dbReference type="ARBA" id="ARBA00022448"/>
    </source>
</evidence>
<feature type="transmembrane region" description="Helical" evidence="9">
    <location>
        <begin position="60"/>
        <end position="80"/>
    </location>
</feature>
<dbReference type="CDD" id="cd06582">
    <property type="entry name" value="TM_PBP1_LivH_like"/>
    <property type="match status" value="1"/>
</dbReference>
<dbReference type="InterPro" id="IPR052157">
    <property type="entry name" value="BCAA_transport_permease"/>
</dbReference>
<feature type="transmembrane region" description="Helical" evidence="9">
    <location>
        <begin position="193"/>
        <end position="215"/>
    </location>
</feature>
<gene>
    <name evidence="10" type="ORF">UFOPK3376_02047</name>
</gene>
<proteinExistence type="inferred from homology"/>
<dbReference type="Pfam" id="PF02653">
    <property type="entry name" value="BPD_transp_2"/>
    <property type="match status" value="1"/>
</dbReference>
<comment type="similarity">
    <text evidence="8">Belongs to the binding-protein-dependent transport system permease family. LivHM subfamily.</text>
</comment>
<evidence type="ECO:0000256" key="4">
    <source>
        <dbReference type="ARBA" id="ARBA00022692"/>
    </source>
</evidence>
<feature type="transmembrane region" description="Helical" evidence="9">
    <location>
        <begin position="272"/>
        <end position="292"/>
    </location>
</feature>
<organism evidence="10">
    <name type="scientific">freshwater metagenome</name>
    <dbReference type="NCBI Taxonomy" id="449393"/>
    <lineage>
        <taxon>unclassified sequences</taxon>
        <taxon>metagenomes</taxon>
        <taxon>ecological metagenomes</taxon>
    </lineage>
</organism>
<dbReference type="EMBL" id="CAFBLP010000055">
    <property type="protein sequence ID" value="CAB4885081.1"/>
    <property type="molecule type" value="Genomic_DNA"/>
</dbReference>
<evidence type="ECO:0000256" key="8">
    <source>
        <dbReference type="ARBA" id="ARBA00037998"/>
    </source>
</evidence>
<protein>
    <submittedName>
        <fullName evidence="10">Unannotated protein</fullName>
    </submittedName>
</protein>
<feature type="transmembrane region" description="Helical" evidence="9">
    <location>
        <begin position="147"/>
        <end position="164"/>
    </location>
</feature>
<keyword evidence="7 9" id="KW-0472">Membrane</keyword>
<dbReference type="GO" id="GO:0022857">
    <property type="term" value="F:transmembrane transporter activity"/>
    <property type="evidence" value="ECO:0007669"/>
    <property type="project" value="InterPro"/>
</dbReference>
<feature type="transmembrane region" description="Helical" evidence="9">
    <location>
        <begin position="92"/>
        <end position="113"/>
    </location>
</feature>
<evidence type="ECO:0000256" key="7">
    <source>
        <dbReference type="ARBA" id="ARBA00023136"/>
    </source>
</evidence>
<feature type="transmembrane region" description="Helical" evidence="9">
    <location>
        <begin position="12"/>
        <end position="29"/>
    </location>
</feature>
<name>A0A6J7ES24_9ZZZZ</name>
<dbReference type="GO" id="GO:0005886">
    <property type="term" value="C:plasma membrane"/>
    <property type="evidence" value="ECO:0007669"/>
    <property type="project" value="UniProtKB-SubCell"/>
</dbReference>
<keyword evidence="4 9" id="KW-0812">Transmembrane</keyword>
<comment type="subcellular location">
    <subcellularLocation>
        <location evidence="1">Cell membrane</location>
        <topology evidence="1">Multi-pass membrane protein</topology>
    </subcellularLocation>
</comment>